<evidence type="ECO:0000256" key="1">
    <source>
        <dbReference type="ARBA" id="ARBA00004377"/>
    </source>
</evidence>
<evidence type="ECO:0000256" key="7">
    <source>
        <dbReference type="ARBA" id="ARBA00037355"/>
    </source>
</evidence>
<organism evidence="10 11">
    <name type="scientific">Natronospirillum operosum</name>
    <dbReference type="NCBI Taxonomy" id="2759953"/>
    <lineage>
        <taxon>Bacteria</taxon>
        <taxon>Pseudomonadati</taxon>
        <taxon>Pseudomonadota</taxon>
        <taxon>Gammaproteobacteria</taxon>
        <taxon>Oceanospirillales</taxon>
        <taxon>Natronospirillaceae</taxon>
        <taxon>Natronospirillum</taxon>
    </lineage>
</organism>
<evidence type="ECO:0000256" key="4">
    <source>
        <dbReference type="ARBA" id="ARBA00022692"/>
    </source>
</evidence>
<dbReference type="PANTHER" id="PTHR30336:SF0">
    <property type="entry name" value="PROTEIN SANA"/>
    <property type="match status" value="1"/>
</dbReference>
<gene>
    <name evidence="10" type="ORF">E4656_17570</name>
</gene>
<dbReference type="RefSeq" id="WP_135484624.1">
    <property type="nucleotide sequence ID" value="NZ_SRMF01000011.1"/>
</dbReference>
<dbReference type="CDD" id="cd06259">
    <property type="entry name" value="YdcF-like"/>
    <property type="match status" value="1"/>
</dbReference>
<evidence type="ECO:0000256" key="8">
    <source>
        <dbReference type="SAM" id="Phobius"/>
    </source>
</evidence>
<protein>
    <submittedName>
        <fullName evidence="10">SanA protein</fullName>
    </submittedName>
</protein>
<keyword evidence="4 8" id="KW-0812">Transmembrane</keyword>
<comment type="subcellular location">
    <subcellularLocation>
        <location evidence="1">Cell inner membrane</location>
        <topology evidence="1">Single-pass membrane protein</topology>
    </subcellularLocation>
</comment>
<keyword evidence="6 8" id="KW-0472">Membrane</keyword>
<keyword evidence="3" id="KW-0997">Cell inner membrane</keyword>
<evidence type="ECO:0000256" key="3">
    <source>
        <dbReference type="ARBA" id="ARBA00022519"/>
    </source>
</evidence>
<dbReference type="Proteomes" id="UP000297475">
    <property type="component" value="Unassembled WGS sequence"/>
</dbReference>
<comment type="caution">
    <text evidence="10">The sequence shown here is derived from an EMBL/GenBank/DDBJ whole genome shotgun (WGS) entry which is preliminary data.</text>
</comment>
<evidence type="ECO:0000256" key="6">
    <source>
        <dbReference type="ARBA" id="ARBA00023136"/>
    </source>
</evidence>
<dbReference type="InterPro" id="IPR051599">
    <property type="entry name" value="Cell_Envelope_Assoc"/>
</dbReference>
<evidence type="ECO:0000259" key="9">
    <source>
        <dbReference type="Pfam" id="PF02698"/>
    </source>
</evidence>
<keyword evidence="2" id="KW-1003">Cell membrane</keyword>
<dbReference type="InterPro" id="IPR003848">
    <property type="entry name" value="DUF218"/>
</dbReference>
<sequence length="225" mass="25146">MAKQHNFDIRRPSGFWAWLRRLLFAALSGLGLILICIAAIDVWISLQARGKLTSDLEQLRPTDYGVVLGTAKFYPGGGLNPFYQARIDATVQLYQAGMIEQVIASGDHSTPFYDEPGMMRDDLIQRGIPAQIILRDGGGIRTLNSVQRLQTEFGQTDIIIISQRFHLERALYQAQAAGIDAQGFVAADAPLNWHARVRAREVLARVSAMIDIHVLRRTRTPMLHP</sequence>
<evidence type="ECO:0000313" key="10">
    <source>
        <dbReference type="EMBL" id="TGG90744.1"/>
    </source>
</evidence>
<dbReference type="Pfam" id="PF02698">
    <property type="entry name" value="DUF218"/>
    <property type="match status" value="1"/>
</dbReference>
<feature type="transmembrane region" description="Helical" evidence="8">
    <location>
        <begin position="21"/>
        <end position="44"/>
    </location>
</feature>
<comment type="function">
    <text evidence="7">Participates in the barrier function of the cell envelope.</text>
</comment>
<evidence type="ECO:0000256" key="2">
    <source>
        <dbReference type="ARBA" id="ARBA00022475"/>
    </source>
</evidence>
<evidence type="ECO:0000256" key="5">
    <source>
        <dbReference type="ARBA" id="ARBA00022989"/>
    </source>
</evidence>
<evidence type="ECO:0000313" key="11">
    <source>
        <dbReference type="Proteomes" id="UP000297475"/>
    </source>
</evidence>
<name>A0A4Z0W578_9GAMM</name>
<reference evidence="10 11" key="1">
    <citation type="submission" date="2019-04" db="EMBL/GenBank/DDBJ databases">
        <title>Natronospirillum operosus gen. nov., sp. nov., a haloalkaliphilic satellite isolated from decaying biomass of laboratory culture of cyanobacterium Geitlerinema sp. and proposal of Natronospirillaceae fam. nov. and Saccharospirillaceae fam. nov.</title>
        <authorList>
            <person name="Kevbrin V."/>
            <person name="Boltyanskaya Y."/>
            <person name="Koziaeva V."/>
            <person name="Grouzdev D.S."/>
            <person name="Park M."/>
            <person name="Cho J."/>
        </authorList>
    </citation>
    <scope>NUCLEOTIDE SEQUENCE [LARGE SCALE GENOMIC DNA]</scope>
    <source>
        <strain evidence="10 11">G-116</strain>
    </source>
</reference>
<keyword evidence="5 8" id="KW-1133">Transmembrane helix</keyword>
<dbReference type="AlphaFoldDB" id="A0A4Z0W578"/>
<dbReference type="GO" id="GO:0005886">
    <property type="term" value="C:plasma membrane"/>
    <property type="evidence" value="ECO:0007669"/>
    <property type="project" value="UniProtKB-SubCell"/>
</dbReference>
<keyword evidence="11" id="KW-1185">Reference proteome</keyword>
<dbReference type="OrthoDB" id="9782395at2"/>
<dbReference type="PANTHER" id="PTHR30336">
    <property type="entry name" value="INNER MEMBRANE PROTEIN, PROBABLE PERMEASE"/>
    <property type="match status" value="1"/>
</dbReference>
<dbReference type="EMBL" id="SRMF01000011">
    <property type="protein sequence ID" value="TGG90744.1"/>
    <property type="molecule type" value="Genomic_DNA"/>
</dbReference>
<proteinExistence type="predicted"/>
<feature type="domain" description="DUF218" evidence="9">
    <location>
        <begin position="63"/>
        <end position="189"/>
    </location>
</feature>
<accession>A0A4Z0W578</accession>